<keyword evidence="5" id="KW-1185">Reference proteome</keyword>
<dbReference type="InterPro" id="IPR033121">
    <property type="entry name" value="PEPTIDASE_A1"/>
</dbReference>
<reference evidence="4 5" key="1">
    <citation type="submission" date="2020-04" db="EMBL/GenBank/DDBJ databases">
        <title>Perkinsus chesapeaki whole genome sequence.</title>
        <authorList>
            <person name="Bogema D.R."/>
        </authorList>
    </citation>
    <scope>NUCLEOTIDE SEQUENCE [LARGE SCALE GENOMIC DNA]</scope>
    <source>
        <strain evidence="4">ATCC PRA-425</strain>
    </source>
</reference>
<evidence type="ECO:0000313" key="4">
    <source>
        <dbReference type="EMBL" id="KAF4672830.1"/>
    </source>
</evidence>
<dbReference type="SUPFAM" id="SSF50630">
    <property type="entry name" value="Acid proteases"/>
    <property type="match status" value="1"/>
</dbReference>
<dbReference type="Proteomes" id="UP000591131">
    <property type="component" value="Unassembled WGS sequence"/>
</dbReference>
<evidence type="ECO:0000313" key="5">
    <source>
        <dbReference type="Proteomes" id="UP000591131"/>
    </source>
</evidence>
<dbReference type="GO" id="GO:0004190">
    <property type="term" value="F:aspartic-type endopeptidase activity"/>
    <property type="evidence" value="ECO:0007669"/>
    <property type="project" value="InterPro"/>
</dbReference>
<protein>
    <recommendedName>
        <fullName evidence="3">Peptidase A1 domain-containing protein</fullName>
    </recommendedName>
</protein>
<dbReference type="GO" id="GO:0006508">
    <property type="term" value="P:proteolysis"/>
    <property type="evidence" value="ECO:0007669"/>
    <property type="project" value="InterPro"/>
</dbReference>
<evidence type="ECO:0000256" key="2">
    <source>
        <dbReference type="SAM" id="SignalP"/>
    </source>
</evidence>
<sequence>MRTTTIGICFASLQLHVHGQLSLPFDDGIVTGVSLDSEPLKMFMDTGLSGTFVVYKDWYEEVYGKGSCKTFEPGCYSCPEKCDPYDKERDVRTFSDGSEITSVLHQGTASIGKSQMTMTFRLIIGFSPGDRIPNGKPKNFLGLGFPTGPSPETVPRQLFRNGLIKQYAVTICSPGHVLSFKGTLIFGDWKGLCKVKPTLTTIPMTEPHKWAFFDSVLSSFGLISSTGHIFTRETPQRSLVYDTGAYSVALPKAIFETVLNQIVTFTSADNGSDVYVKTSRNTWFIEEKGLDFLPVLTFSVGD</sequence>
<dbReference type="PROSITE" id="PS51767">
    <property type="entry name" value="PEPTIDASE_A1"/>
    <property type="match status" value="1"/>
</dbReference>
<evidence type="ECO:0000256" key="1">
    <source>
        <dbReference type="ARBA" id="ARBA00007447"/>
    </source>
</evidence>
<feature type="chain" id="PRO_5029773609" description="Peptidase A1 domain-containing protein" evidence="2">
    <location>
        <begin position="20"/>
        <end position="302"/>
    </location>
</feature>
<gene>
    <name evidence="4" type="ORF">FOL47_011321</name>
</gene>
<evidence type="ECO:0000259" key="3">
    <source>
        <dbReference type="PROSITE" id="PS51767"/>
    </source>
</evidence>
<dbReference type="OrthoDB" id="771136at2759"/>
<comment type="caution">
    <text evidence="4">The sequence shown here is derived from an EMBL/GenBank/DDBJ whole genome shotgun (WGS) entry which is preliminary data.</text>
</comment>
<organism evidence="4 5">
    <name type="scientific">Perkinsus chesapeaki</name>
    <name type="common">Clam parasite</name>
    <name type="synonym">Perkinsus andrewsi</name>
    <dbReference type="NCBI Taxonomy" id="330153"/>
    <lineage>
        <taxon>Eukaryota</taxon>
        <taxon>Sar</taxon>
        <taxon>Alveolata</taxon>
        <taxon>Perkinsozoa</taxon>
        <taxon>Perkinsea</taxon>
        <taxon>Perkinsida</taxon>
        <taxon>Perkinsidae</taxon>
        <taxon>Perkinsus</taxon>
    </lineage>
</organism>
<proteinExistence type="inferred from homology"/>
<accession>A0A7J6MNK8</accession>
<dbReference type="PANTHER" id="PTHR47965">
    <property type="entry name" value="ASPARTYL PROTEASE-RELATED"/>
    <property type="match status" value="1"/>
</dbReference>
<feature type="signal peptide" evidence="2">
    <location>
        <begin position="1"/>
        <end position="19"/>
    </location>
</feature>
<comment type="similarity">
    <text evidence="1">Belongs to the peptidase A1 family.</text>
</comment>
<dbReference type="AlphaFoldDB" id="A0A7J6MNK8"/>
<dbReference type="EMBL" id="JAAPAO010000098">
    <property type="protein sequence ID" value="KAF4672830.1"/>
    <property type="molecule type" value="Genomic_DNA"/>
</dbReference>
<name>A0A7J6MNK8_PERCH</name>
<dbReference type="InterPro" id="IPR021109">
    <property type="entry name" value="Peptidase_aspartic_dom_sf"/>
</dbReference>
<feature type="domain" description="Peptidase A1" evidence="3">
    <location>
        <begin position="29"/>
        <end position="302"/>
    </location>
</feature>
<dbReference type="Gene3D" id="2.40.70.10">
    <property type="entry name" value="Acid Proteases"/>
    <property type="match status" value="1"/>
</dbReference>
<keyword evidence="2" id="KW-0732">Signal</keyword>
<dbReference type="InterPro" id="IPR001461">
    <property type="entry name" value="Aspartic_peptidase_A1"/>
</dbReference>